<keyword evidence="2" id="KW-1185">Reference proteome</keyword>
<dbReference type="AlphaFoldDB" id="E6TTD0"/>
<evidence type="ECO:0000313" key="2">
    <source>
        <dbReference type="Proteomes" id="UP000001401"/>
    </source>
</evidence>
<dbReference type="HOGENOM" id="CLU_1988141_0_0_9"/>
<protein>
    <submittedName>
        <fullName evidence="1">Uncharacterized protein</fullName>
    </submittedName>
</protein>
<dbReference type="eggNOG" id="ENOG5030E6Q">
    <property type="taxonomic scope" value="Bacteria"/>
</dbReference>
<dbReference type="KEGG" id="bco:Bcell_0181"/>
<name>E6TTD0_EVAC2</name>
<organism evidence="1 2">
    <name type="scientific">Evansella cellulosilytica (strain ATCC 21833 / DSM 2522 / FERM P-1141 / JCM 9156 / N-4)</name>
    <name type="common">Bacillus cellulosilyticus</name>
    <dbReference type="NCBI Taxonomy" id="649639"/>
    <lineage>
        <taxon>Bacteria</taxon>
        <taxon>Bacillati</taxon>
        <taxon>Bacillota</taxon>
        <taxon>Bacilli</taxon>
        <taxon>Bacillales</taxon>
        <taxon>Bacillaceae</taxon>
        <taxon>Evansella</taxon>
    </lineage>
</organism>
<sequence>MIKMYKTTERDDVTMAYQVNVFEDEFKSEVVARVKYNEDLDFWDGRNRTNGGVGRHLGITKLKDGRYVLIYGTQWQGEKDYGLIVSPEEALNEILKSNNDELLDQKRFADLKILAEEMNSEYETE</sequence>
<reference evidence="1" key="1">
    <citation type="submission" date="2010-12" db="EMBL/GenBank/DDBJ databases">
        <title>Complete sequence of Bacillus cellulosilyticus DSM 2522.</title>
        <authorList>
            <consortium name="US DOE Joint Genome Institute"/>
            <person name="Lucas S."/>
            <person name="Copeland A."/>
            <person name="Lapidus A."/>
            <person name="Cheng J.-F."/>
            <person name="Bruce D."/>
            <person name="Goodwin L."/>
            <person name="Pitluck S."/>
            <person name="Chertkov O."/>
            <person name="Detter J.C."/>
            <person name="Han C."/>
            <person name="Tapia R."/>
            <person name="Land M."/>
            <person name="Hauser L."/>
            <person name="Jeffries C."/>
            <person name="Kyrpides N."/>
            <person name="Ivanova N."/>
            <person name="Mikhailova N."/>
            <person name="Brumm P."/>
            <person name="Mead D."/>
            <person name="Woyke T."/>
        </authorList>
    </citation>
    <scope>NUCLEOTIDE SEQUENCE [LARGE SCALE GENOMIC DNA]</scope>
    <source>
        <strain evidence="1">DSM 2522</strain>
    </source>
</reference>
<evidence type="ECO:0000313" key="1">
    <source>
        <dbReference type="EMBL" id="ADU28470.1"/>
    </source>
</evidence>
<proteinExistence type="predicted"/>
<gene>
    <name evidence="1" type="ordered locus">Bcell_0181</name>
</gene>
<dbReference type="Proteomes" id="UP000001401">
    <property type="component" value="Chromosome"/>
</dbReference>
<dbReference type="EMBL" id="CP002394">
    <property type="protein sequence ID" value="ADU28470.1"/>
    <property type="molecule type" value="Genomic_DNA"/>
</dbReference>
<accession>E6TTD0</accession>